<evidence type="ECO:0000313" key="7">
    <source>
        <dbReference type="Proteomes" id="UP000694548"/>
    </source>
</evidence>
<accession>A0A8C6L6I6</accession>
<dbReference type="Gene3D" id="6.10.250.590">
    <property type="match status" value="3"/>
</dbReference>
<name>A0A8C6L6I6_NOTFU</name>
<reference evidence="6" key="1">
    <citation type="submission" date="2014-08" db="EMBL/GenBank/DDBJ databases">
        <authorList>
            <person name="Senf B."/>
            <person name="Petzold A."/>
            <person name="Downie B.R."/>
            <person name="Koch P."/>
            <person name="Platzer M."/>
        </authorList>
    </citation>
    <scope>NUCLEOTIDE SEQUENCE [LARGE SCALE GENOMIC DNA]</scope>
    <source>
        <strain evidence="6">GRZ</strain>
    </source>
</reference>
<reference evidence="6" key="3">
    <citation type="submission" date="2025-09" db="UniProtKB">
        <authorList>
            <consortium name="Ensembl"/>
        </authorList>
    </citation>
    <scope>IDENTIFICATION</scope>
</reference>
<evidence type="ECO:0000313" key="6">
    <source>
        <dbReference type="Ensembl" id="ENSNFUP00015014573.1"/>
    </source>
</evidence>
<dbReference type="PROSITE" id="PS00260">
    <property type="entry name" value="GLUCAGON"/>
    <property type="match status" value="2"/>
</dbReference>
<dbReference type="OrthoDB" id="9904258at2759"/>
<gene>
    <name evidence="6" type="primary">GCG</name>
    <name evidence="6" type="synonym">LOC107380964</name>
</gene>
<comment type="subcellular location">
    <subcellularLocation>
        <location evidence="1">Secreted</location>
    </subcellularLocation>
</comment>
<dbReference type="InterPro" id="IPR015550">
    <property type="entry name" value="Glucagon"/>
</dbReference>
<protein>
    <submittedName>
        <fullName evidence="6">Glucagon a</fullName>
    </submittedName>
</protein>
<dbReference type="PANTHER" id="PTHR11418">
    <property type="entry name" value="GLUCAGON"/>
    <property type="match status" value="1"/>
</dbReference>
<dbReference type="GO" id="GO:0042594">
    <property type="term" value="P:response to starvation"/>
    <property type="evidence" value="ECO:0007669"/>
    <property type="project" value="TreeGrafter"/>
</dbReference>
<evidence type="ECO:0000256" key="1">
    <source>
        <dbReference type="ARBA" id="ARBA00004613"/>
    </source>
</evidence>
<evidence type="ECO:0000256" key="4">
    <source>
        <dbReference type="ARBA" id="ARBA00022702"/>
    </source>
</evidence>
<dbReference type="KEGG" id="nfu:107380964"/>
<evidence type="ECO:0000259" key="5">
    <source>
        <dbReference type="PROSITE" id="PS00260"/>
    </source>
</evidence>
<dbReference type="GO" id="GO:0005576">
    <property type="term" value="C:extracellular region"/>
    <property type="evidence" value="ECO:0007669"/>
    <property type="project" value="UniProtKB-SubCell"/>
</dbReference>
<dbReference type="InterPro" id="IPR000532">
    <property type="entry name" value="Glucagon_GIP_secretin_VIP"/>
</dbReference>
<dbReference type="PANTHER" id="PTHR11418:SF0">
    <property type="entry name" value="PRO-GLUCAGON"/>
    <property type="match status" value="1"/>
</dbReference>
<evidence type="ECO:0000256" key="2">
    <source>
        <dbReference type="ARBA" id="ARBA00008369"/>
    </source>
</evidence>
<evidence type="ECO:0000256" key="3">
    <source>
        <dbReference type="ARBA" id="ARBA00022525"/>
    </source>
</evidence>
<dbReference type="AlphaFoldDB" id="A0A8C6L6I6"/>
<dbReference type="Proteomes" id="UP000694548">
    <property type="component" value="Chromosome sgr06"/>
</dbReference>
<reference evidence="6" key="2">
    <citation type="submission" date="2025-08" db="UniProtKB">
        <authorList>
            <consortium name="Ensembl"/>
        </authorList>
    </citation>
    <scope>IDENTIFICATION</scope>
</reference>
<dbReference type="GO" id="GO:0005179">
    <property type="term" value="F:hormone activity"/>
    <property type="evidence" value="ECO:0007669"/>
    <property type="project" value="UniProtKB-KW"/>
</dbReference>
<sequence>MTCTFPRDELGSLVRPVERAAVSNGLEVMGVKPSRPPLLGNKAAGLDRCSLTCRGTRAGGRQSKVMNMNSIRSLAGGLLVLSLVQISWQVALQQAGDDSRFEVEDTLEGESRDLSNMKRHSEGTFANDYSKFLEDRKAQDFVRWLMSNKRSGATDKRHADGTFTSDVSSYLSDQAIKDFVAKLKSGQVRRESLTARERQELIRRHVDGSFTSDVNKVLDSLAAKEYLLWVMTSKPPGESKKRQEEQH</sequence>
<feature type="domain" description="Glucagon / GIP / secretin / VIP family" evidence="5">
    <location>
        <begin position="120"/>
        <end position="142"/>
    </location>
</feature>
<dbReference type="GO" id="GO:0031769">
    <property type="term" value="F:glucagon receptor binding"/>
    <property type="evidence" value="ECO:0007669"/>
    <property type="project" value="TreeGrafter"/>
</dbReference>
<dbReference type="Ensembl" id="ENSNFUT00015015292.1">
    <property type="protein sequence ID" value="ENSNFUP00015014573.1"/>
    <property type="gene ID" value="ENSNFUG00015007083.1"/>
</dbReference>
<keyword evidence="4" id="KW-0372">Hormone</keyword>
<proteinExistence type="inferred from homology"/>
<keyword evidence="7" id="KW-1185">Reference proteome</keyword>
<keyword evidence="3" id="KW-0964">Secreted</keyword>
<dbReference type="SMART" id="SM00070">
    <property type="entry name" value="GLUCA"/>
    <property type="match status" value="3"/>
</dbReference>
<comment type="similarity">
    <text evidence="2">Belongs to the glucagon family.</text>
</comment>
<organism evidence="6 7">
    <name type="scientific">Nothobranchius furzeri</name>
    <name type="common">Turquoise killifish</name>
    <dbReference type="NCBI Taxonomy" id="105023"/>
    <lineage>
        <taxon>Eukaryota</taxon>
        <taxon>Metazoa</taxon>
        <taxon>Chordata</taxon>
        <taxon>Craniata</taxon>
        <taxon>Vertebrata</taxon>
        <taxon>Euteleostomi</taxon>
        <taxon>Actinopterygii</taxon>
        <taxon>Neopterygii</taxon>
        <taxon>Teleostei</taxon>
        <taxon>Neoteleostei</taxon>
        <taxon>Acanthomorphata</taxon>
        <taxon>Ovalentaria</taxon>
        <taxon>Atherinomorphae</taxon>
        <taxon>Cyprinodontiformes</taxon>
        <taxon>Nothobranchiidae</taxon>
        <taxon>Nothobranchius</taxon>
    </lineage>
</organism>
<dbReference type="GeneTree" id="ENSGT00390000005372"/>
<feature type="domain" description="Glucagon / GIP / secretin / VIP family" evidence="5">
    <location>
        <begin position="205"/>
        <end position="227"/>
    </location>
</feature>
<dbReference type="Pfam" id="PF00123">
    <property type="entry name" value="Hormone_2"/>
    <property type="match status" value="2"/>
</dbReference>